<dbReference type="EMBL" id="HG917868">
    <property type="protein sequence ID" value="CDM68707.1"/>
    <property type="molecule type" value="Genomic_DNA"/>
</dbReference>
<name>W6S324_9CLOT</name>
<dbReference type="HAMAP" id="MF_01440">
    <property type="entry name" value="CheD"/>
    <property type="match status" value="1"/>
</dbReference>
<evidence type="ECO:0000313" key="5">
    <source>
        <dbReference type="Proteomes" id="UP000019426"/>
    </source>
</evidence>
<keyword evidence="1 3" id="KW-0145">Chemotaxis</keyword>
<dbReference type="CDD" id="cd16352">
    <property type="entry name" value="CheD"/>
    <property type="match status" value="1"/>
</dbReference>
<keyword evidence="2 3" id="KW-0378">Hydrolase</keyword>
<dbReference type="PANTHER" id="PTHR35147">
    <property type="entry name" value="CHEMORECEPTOR GLUTAMINE DEAMIDASE CHED-RELATED"/>
    <property type="match status" value="1"/>
</dbReference>
<dbReference type="GO" id="GO:0006935">
    <property type="term" value="P:chemotaxis"/>
    <property type="evidence" value="ECO:0007669"/>
    <property type="project" value="UniProtKB-UniRule"/>
</dbReference>
<evidence type="ECO:0000313" key="4">
    <source>
        <dbReference type="EMBL" id="CDM68707.1"/>
    </source>
</evidence>
<gene>
    <name evidence="3 4" type="primary">cheD</name>
    <name evidence="4" type="ORF">CM240_1549</name>
</gene>
<sequence length="165" mass="17970">MDALKLKEKKVGIADAAISISPNRLITIGLGSCIGVAFYDKKTKIGGLLHIMLPDSSKFNNVENLYKYADTGIPLVIKEMEKMGANISRITAKIAGGASMFNFSDKKIKMDIGKRNSDAVKKILSYYKIPILAEEIGGTKGRTMIFKLESGLVEIKTLGVLSKEI</sequence>
<dbReference type="Pfam" id="PF03975">
    <property type="entry name" value="CheD"/>
    <property type="match status" value="1"/>
</dbReference>
<reference evidence="4 5" key="1">
    <citation type="submission" date="2013-11" db="EMBL/GenBank/DDBJ databases">
        <title>Complete genome sequence of Clostridum sp. M2/40.</title>
        <authorList>
            <person name="Wibberg D."/>
            <person name="Puehler A."/>
            <person name="Schlueter A."/>
        </authorList>
    </citation>
    <scope>NUCLEOTIDE SEQUENCE [LARGE SCALE GENOMIC DNA]</scope>
    <source>
        <strain evidence="5">M2/40</strain>
    </source>
</reference>
<dbReference type="OrthoDB" id="9807202at2"/>
<dbReference type="GO" id="GO:0050568">
    <property type="term" value="F:protein-glutamine glutaminase activity"/>
    <property type="evidence" value="ECO:0007669"/>
    <property type="project" value="UniProtKB-UniRule"/>
</dbReference>
<dbReference type="STRING" id="1216932.CM240_1549"/>
<organism evidence="4 5">
    <name type="scientific">Clostridium bornimense</name>
    <dbReference type="NCBI Taxonomy" id="1216932"/>
    <lineage>
        <taxon>Bacteria</taxon>
        <taxon>Bacillati</taxon>
        <taxon>Bacillota</taxon>
        <taxon>Clostridia</taxon>
        <taxon>Eubacteriales</taxon>
        <taxon>Clostridiaceae</taxon>
        <taxon>Clostridium</taxon>
    </lineage>
</organism>
<evidence type="ECO:0000256" key="3">
    <source>
        <dbReference type="HAMAP-Rule" id="MF_01440"/>
    </source>
</evidence>
<dbReference type="RefSeq" id="WP_044037994.1">
    <property type="nucleotide sequence ID" value="NZ_HG917868.1"/>
</dbReference>
<evidence type="ECO:0000256" key="1">
    <source>
        <dbReference type="ARBA" id="ARBA00022500"/>
    </source>
</evidence>
<dbReference type="EC" id="3.5.1.44" evidence="3"/>
<accession>W6S324</accession>
<dbReference type="InterPro" id="IPR005659">
    <property type="entry name" value="Chemorcpt_Glu_NH3ase_CheD"/>
</dbReference>
<proteinExistence type="inferred from homology"/>
<keyword evidence="5" id="KW-1185">Reference proteome</keyword>
<dbReference type="Proteomes" id="UP000019426">
    <property type="component" value="Chromosome M2/40_rep1"/>
</dbReference>
<dbReference type="KEGG" id="clt:CM240_1549"/>
<dbReference type="HOGENOM" id="CLU_087854_2_0_9"/>
<dbReference type="eggNOG" id="COG1871">
    <property type="taxonomic scope" value="Bacteria"/>
</dbReference>
<dbReference type="InterPro" id="IPR011324">
    <property type="entry name" value="Cytotoxic_necrot_fac-like_cat"/>
</dbReference>
<comment type="catalytic activity">
    <reaction evidence="3">
        <text>L-glutaminyl-[protein] + H2O = L-glutamyl-[protein] + NH4(+)</text>
        <dbReference type="Rhea" id="RHEA:16441"/>
        <dbReference type="Rhea" id="RHEA-COMP:10207"/>
        <dbReference type="Rhea" id="RHEA-COMP:10208"/>
        <dbReference type="ChEBI" id="CHEBI:15377"/>
        <dbReference type="ChEBI" id="CHEBI:28938"/>
        <dbReference type="ChEBI" id="CHEBI:29973"/>
        <dbReference type="ChEBI" id="CHEBI:30011"/>
        <dbReference type="EC" id="3.5.1.44"/>
    </reaction>
</comment>
<keyword evidence="4" id="KW-0675">Receptor</keyword>
<dbReference type="AlphaFoldDB" id="W6S324"/>
<dbReference type="SUPFAM" id="SSF64438">
    <property type="entry name" value="CNF1/YfiH-like putative cysteine hydrolases"/>
    <property type="match status" value="1"/>
</dbReference>
<comment type="function">
    <text evidence="3">Probably deamidates glutamine residues to glutamate on methyl-accepting chemotaxis receptors (MCPs), playing an important role in chemotaxis.</text>
</comment>
<comment type="similarity">
    <text evidence="3">Belongs to the CheD family.</text>
</comment>
<dbReference type="Gene3D" id="3.30.1330.200">
    <property type="match status" value="1"/>
</dbReference>
<dbReference type="PANTHER" id="PTHR35147:SF1">
    <property type="entry name" value="CHEMORECEPTOR GLUTAMINE DEAMIDASE CHED-RELATED"/>
    <property type="match status" value="1"/>
</dbReference>
<dbReference type="PATRIC" id="fig|1216932.3.peg.1541"/>
<protein>
    <recommendedName>
        <fullName evidence="3">Probable chemoreceptor glutamine deamidase CheD</fullName>
        <ecNumber evidence="3">3.5.1.44</ecNumber>
    </recommendedName>
</protein>
<dbReference type="InterPro" id="IPR038592">
    <property type="entry name" value="CheD-like_sf"/>
</dbReference>
<evidence type="ECO:0000256" key="2">
    <source>
        <dbReference type="ARBA" id="ARBA00022801"/>
    </source>
</evidence>